<feature type="region of interest" description="Leucine repeat II (LRII)" evidence="3">
    <location>
        <begin position="354"/>
        <end position="386"/>
    </location>
</feature>
<organism evidence="4 5">
    <name type="scientific">Dioscorea cayennensis subsp. rotundata</name>
    <name type="common">White Guinea yam</name>
    <name type="synonym">Dioscorea rotundata</name>
    <dbReference type="NCBI Taxonomy" id="55577"/>
    <lineage>
        <taxon>Eukaryota</taxon>
        <taxon>Viridiplantae</taxon>
        <taxon>Streptophyta</taxon>
        <taxon>Embryophyta</taxon>
        <taxon>Tracheophyta</taxon>
        <taxon>Spermatophyta</taxon>
        <taxon>Magnoliopsida</taxon>
        <taxon>Liliopsida</taxon>
        <taxon>Dioscoreales</taxon>
        <taxon>Dioscoreaceae</taxon>
        <taxon>Dioscorea</taxon>
    </lineage>
</organism>
<evidence type="ECO:0000313" key="6">
    <source>
        <dbReference type="RefSeq" id="XP_039135527.1"/>
    </source>
</evidence>
<reference evidence="5 6" key="1">
    <citation type="submission" date="2025-04" db="UniProtKB">
        <authorList>
            <consortium name="RefSeq"/>
        </authorList>
    </citation>
    <scope>IDENTIFICATION</scope>
</reference>
<evidence type="ECO:0000313" key="7">
    <source>
        <dbReference type="RefSeq" id="XP_039135528.1"/>
    </source>
</evidence>
<comment type="similarity">
    <text evidence="3">Belongs to the GRAS family.</text>
</comment>
<dbReference type="RefSeq" id="XP_039135528.1">
    <property type="nucleotide sequence ID" value="XM_039279594.1"/>
</dbReference>
<dbReference type="Pfam" id="PF03514">
    <property type="entry name" value="GRAS"/>
    <property type="match status" value="1"/>
</dbReference>
<keyword evidence="2" id="KW-0804">Transcription</keyword>
<dbReference type="AlphaFoldDB" id="A0AB40C9N9"/>
<dbReference type="RefSeq" id="XP_039135526.1">
    <property type="nucleotide sequence ID" value="XM_039279592.1"/>
</dbReference>
<protein>
    <submittedName>
        <fullName evidence="5 6">DELLA protein RGL1-like isoform X1</fullName>
    </submittedName>
</protein>
<dbReference type="Proteomes" id="UP001515500">
    <property type="component" value="Chromosome 12"/>
</dbReference>
<dbReference type="InterPro" id="IPR005202">
    <property type="entry name" value="TF_GRAS"/>
</dbReference>
<evidence type="ECO:0000313" key="5">
    <source>
        <dbReference type="RefSeq" id="XP_039135526.1"/>
    </source>
</evidence>
<gene>
    <name evidence="5 6 7" type="primary">LOC120272960</name>
</gene>
<accession>A0AB40C9N9</accession>
<proteinExistence type="inferred from homology"/>
<name>A0AB40C9N9_DIOCR</name>
<keyword evidence="4" id="KW-1185">Reference proteome</keyword>
<evidence type="ECO:0000313" key="4">
    <source>
        <dbReference type="Proteomes" id="UP001515500"/>
    </source>
</evidence>
<evidence type="ECO:0000256" key="3">
    <source>
        <dbReference type="PROSITE-ProRule" id="PRU01191"/>
    </source>
</evidence>
<evidence type="ECO:0000256" key="1">
    <source>
        <dbReference type="ARBA" id="ARBA00023015"/>
    </source>
</evidence>
<dbReference type="GeneID" id="120272960"/>
<dbReference type="PANTHER" id="PTHR31636">
    <property type="entry name" value="OSJNBA0084A10.13 PROTEIN-RELATED"/>
    <property type="match status" value="1"/>
</dbReference>
<evidence type="ECO:0000256" key="2">
    <source>
        <dbReference type="ARBA" id="ARBA00023163"/>
    </source>
</evidence>
<comment type="caution">
    <text evidence="3">Lacks conserved residue(s) required for the propagation of feature annotation.</text>
</comment>
<keyword evidence="1" id="KW-0805">Transcription regulation</keyword>
<dbReference type="RefSeq" id="XP_039135527.1">
    <property type="nucleotide sequence ID" value="XM_039279593.1"/>
</dbReference>
<sequence length="610" mass="69227">MFSIEGFNPNGAQEGFEDECSVKQTQFFTTEDVGNIVDDFWSIYSFSQESQTDKGTILPSSVTESIPEFIAPQTPLMVFEPNLENPIVQDITEFVLPKKKSCTGVLSSLEILNSYKPCHNRLQVGNLNGEIVGFDSNSLDGETRFSTEEIVRFAAARYIELSSPTEGNNSMLRNPLGLSLSGFNNEEIQNVELASLLLAAAEKVSNRQYDRASNLLRQCETFSSHCGHPVQRLVYYFSDALQERIDRETRRLSAKRPRDKGLPAEDVAKEMLTSHPIHLIAQKTLPFSQVIQFTSIQTILDNVATMKRIHLVNLSIKHGFQCTILMQALATRSSCPVDYLRITGVGASEEPVLLTGQRLVSFAETLSLPFDFRVVAVSDMKDLREDMFEIEPDEALAVYSSLDMNSMIVRPNSLENLIRVMRKLKPIIMMIVDLEANHNSPSFITRFTEALFFYSAYFDYVNCYLDRSDSNRTFLEGYFFAEGMRSIIATEGSERLIRHVSISIWRVYFARFGLVEVDLNEWASYQASLLLKKFAHSSSCTLDKNGKSLTVGWKGRVWLHQHIKVYLSVYTFVSFNQYQCVGTDTFILTVVFMQTSNDKLLNSIRNYTMI</sequence>
<feature type="region of interest" description="SAW" evidence="3">
    <location>
        <begin position="489"/>
        <end position="565"/>
    </location>
</feature>
<dbReference type="PROSITE" id="PS50985">
    <property type="entry name" value="GRAS"/>
    <property type="match status" value="1"/>
</dbReference>